<reference evidence="1 2" key="2">
    <citation type="journal article" date="2008" name="Science">
        <title>Environmental genomics reveals a single-species ecosystem deep within Earth.</title>
        <authorList>
            <person name="Chivian D."/>
            <person name="Brodie E.L."/>
            <person name="Alm E.J."/>
            <person name="Culley D.E."/>
            <person name="Dehal P.S."/>
            <person name="Desantis T.Z."/>
            <person name="Gihring T.M."/>
            <person name="Lapidus A."/>
            <person name="Lin L.H."/>
            <person name="Lowry S.R."/>
            <person name="Moser D.P."/>
            <person name="Richardson P.M."/>
            <person name="Southam G."/>
            <person name="Wanger G."/>
            <person name="Pratt L.M."/>
            <person name="Andersen G.L."/>
            <person name="Hazen T.C."/>
            <person name="Brockman F.J."/>
            <person name="Arkin A.P."/>
            <person name="Onstott T.C."/>
        </authorList>
    </citation>
    <scope>NUCLEOTIDE SEQUENCE [LARGE SCALE GENOMIC DNA]</scope>
    <source>
        <strain evidence="1 2">MP104C</strain>
    </source>
</reference>
<protein>
    <submittedName>
        <fullName evidence="1">Uncharacterized protein</fullName>
    </submittedName>
</protein>
<gene>
    <name evidence="1" type="ordered locus">Daud_0718</name>
</gene>
<dbReference type="KEGG" id="dau:Daud_0718"/>
<organism evidence="1 2">
    <name type="scientific">Desulforudis audaxviator (strain MP104C)</name>
    <dbReference type="NCBI Taxonomy" id="477974"/>
    <lineage>
        <taxon>Bacteria</taxon>
        <taxon>Bacillati</taxon>
        <taxon>Bacillota</taxon>
        <taxon>Clostridia</taxon>
        <taxon>Thermoanaerobacterales</taxon>
        <taxon>Candidatus Desulforudaceae</taxon>
        <taxon>Candidatus Desulforudis</taxon>
    </lineage>
</organism>
<evidence type="ECO:0000313" key="2">
    <source>
        <dbReference type="Proteomes" id="UP000008544"/>
    </source>
</evidence>
<dbReference type="EMBL" id="CP000860">
    <property type="protein sequence ID" value="ACA59248.1"/>
    <property type="molecule type" value="Genomic_DNA"/>
</dbReference>
<name>B1I2M6_DESAP</name>
<sequence length="160" mass="18318">MEGCMMAVILKIPSSFPEWDANDQAVYDKLLVIGEPFAFCTTPLNMLNRGQKNIIKESFRGRILFIGEKKFPVLSLSGNERWPFEFTGQRYFSGSLIIFFSQELAVRDILMVETLLHEDTGKWLDSMPSVGAIMQKVYDSGEGYDYTEIACRELYRDCLS</sequence>
<keyword evidence="2" id="KW-1185">Reference proteome</keyword>
<reference evidence="2" key="1">
    <citation type="submission" date="2007-10" db="EMBL/GenBank/DDBJ databases">
        <title>Complete sequence of chromosome of Desulforudis audaxviator MP104C.</title>
        <authorList>
            <person name="Copeland A."/>
            <person name="Lucas S."/>
            <person name="Lapidus A."/>
            <person name="Barry K."/>
            <person name="Glavina del Rio T."/>
            <person name="Dalin E."/>
            <person name="Tice H."/>
            <person name="Bruce D."/>
            <person name="Pitluck S."/>
            <person name="Lowry S.R."/>
            <person name="Larimer F."/>
            <person name="Land M.L."/>
            <person name="Hauser L."/>
            <person name="Kyrpides N."/>
            <person name="Ivanova N.N."/>
            <person name="Richardson P."/>
        </authorList>
    </citation>
    <scope>NUCLEOTIDE SEQUENCE [LARGE SCALE GENOMIC DNA]</scope>
    <source>
        <strain evidence="2">MP104C</strain>
    </source>
</reference>
<dbReference type="Proteomes" id="UP000008544">
    <property type="component" value="Chromosome"/>
</dbReference>
<dbReference type="HOGENOM" id="CLU_1649388_0_0_9"/>
<dbReference type="AlphaFoldDB" id="B1I2M6"/>
<evidence type="ECO:0000313" key="1">
    <source>
        <dbReference type="EMBL" id="ACA59248.1"/>
    </source>
</evidence>
<accession>B1I2M6</accession>
<proteinExistence type="predicted"/>